<organism evidence="2">
    <name type="scientific">Strongyloides ratti</name>
    <name type="common">Parasitic roundworm</name>
    <dbReference type="NCBI Taxonomy" id="34506"/>
    <lineage>
        <taxon>Eukaryota</taxon>
        <taxon>Metazoa</taxon>
        <taxon>Ecdysozoa</taxon>
        <taxon>Nematoda</taxon>
        <taxon>Chromadorea</taxon>
        <taxon>Rhabditida</taxon>
        <taxon>Tylenchina</taxon>
        <taxon>Panagrolaimomorpha</taxon>
        <taxon>Strongyloidoidea</taxon>
        <taxon>Strongyloididae</taxon>
        <taxon>Strongyloides</taxon>
    </lineage>
</organism>
<sequence length="463" mass="52565">MQLYALDPVVDFTIHNISLLPSDQCATEDQRAAKCCCGTGFIFDFTKKKCIISENVSFMFGELNNSWSHLVIYGFVYPMLVVTMIAPLAAVMLGMGKREKKEGDKRFPNPLYQMIWLLSFCGWVSLLAPLPFSLWYYIIGDGIRSPNQSIFMCHLYRYTMQSIPHTVDTMMVLFSMLLTAARFLTQYHRNNLKLRTVERFARIIWTIIFCGIMIGILHHLEHDVAVYPFCLDAEEGPTWVHRCMIRDGSLYNFMGRRFWKITLPFAVLMLQFIIPGIMLLLIHLGFAREPVIDSSHCHNRFGRTPRDQTKILITTVTISFALAQIPTFIVSLFSLWVNQGISESKLVIFLGRLIGHLQPTFGAVTIVANLGALLTAYYIIVKDEDDDVGDSEADFSSCDSTEEKLLRLNQNRRSTKCYLTVSHSFDTSSMQSSSRRGSAMPEDYILTIGSGTSSSLRPTPILL</sequence>
<feature type="transmembrane region" description="Helical" evidence="1">
    <location>
        <begin position="357"/>
        <end position="380"/>
    </location>
</feature>
<keyword evidence="1" id="KW-0472">Membrane</keyword>
<evidence type="ECO:0000256" key="1">
    <source>
        <dbReference type="SAM" id="Phobius"/>
    </source>
</evidence>
<dbReference type="CTD" id="36385248"/>
<evidence type="ECO:0000313" key="4">
    <source>
        <dbReference type="WBParaSite" id="SRAE_X000217600.1"/>
    </source>
</evidence>
<feature type="transmembrane region" description="Helical" evidence="1">
    <location>
        <begin position="311"/>
        <end position="337"/>
    </location>
</feature>
<dbReference type="SUPFAM" id="SSF81321">
    <property type="entry name" value="Family A G protein-coupled receptor-like"/>
    <property type="match status" value="1"/>
</dbReference>
<dbReference type="GeneID" id="36385248"/>
<proteinExistence type="predicted"/>
<dbReference type="InterPro" id="IPR053071">
    <property type="entry name" value="GPCR1-related_rcpt"/>
</dbReference>
<dbReference type="PANTHER" id="PTHR47023">
    <property type="entry name" value="SEX PEPTIDE RECEPTOR"/>
    <property type="match status" value="1"/>
</dbReference>
<evidence type="ECO:0000313" key="3">
    <source>
        <dbReference type="Proteomes" id="UP000035682"/>
    </source>
</evidence>
<feature type="transmembrane region" description="Helical" evidence="1">
    <location>
        <begin position="261"/>
        <end position="282"/>
    </location>
</feature>
<dbReference type="RefSeq" id="XP_024499647.1">
    <property type="nucleotide sequence ID" value="XM_024644807.1"/>
</dbReference>
<dbReference type="Proteomes" id="UP000035682">
    <property type="component" value="Unplaced"/>
</dbReference>
<evidence type="ECO:0000313" key="2">
    <source>
        <dbReference type="EMBL" id="CEF60438.1"/>
    </source>
</evidence>
<protein>
    <submittedName>
        <fullName evidence="4">G-protein coupled receptors family 1 profile domain-containing protein</fullName>
    </submittedName>
</protein>
<reference evidence="2" key="1">
    <citation type="submission" date="2014-09" db="EMBL/GenBank/DDBJ databases">
        <authorList>
            <person name="Aslett A.Martin."/>
        </authorList>
    </citation>
    <scope>NUCLEOTIDE SEQUENCE</scope>
    <source>
        <strain evidence="2">ED321 Heterogonic</strain>
    </source>
</reference>
<keyword evidence="1" id="KW-0812">Transmembrane</keyword>
<reference evidence="4" key="3">
    <citation type="submission" date="2020-12" db="UniProtKB">
        <authorList>
            <consortium name="WormBaseParasite"/>
        </authorList>
    </citation>
    <scope>IDENTIFICATION</scope>
</reference>
<dbReference type="EMBL" id="LN609398">
    <property type="protein sequence ID" value="CEF60438.1"/>
    <property type="molecule type" value="Genomic_DNA"/>
</dbReference>
<dbReference type="WormBase" id="SRAE_X000217600">
    <property type="protein sequence ID" value="SRP09401"/>
    <property type="gene ID" value="WBGene00267754"/>
</dbReference>
<reference evidence="3" key="2">
    <citation type="submission" date="2014-09" db="EMBL/GenBank/DDBJ databases">
        <authorList>
            <person name="Martin A.A."/>
        </authorList>
    </citation>
    <scope>NUCLEOTIDE SEQUENCE</scope>
    <source>
        <strain evidence="3">ED321</strain>
    </source>
</reference>
<name>A0A090MQI6_STRRB</name>
<accession>A0A090MQI6</accession>
<dbReference type="PANTHER" id="PTHR47023:SF6">
    <property type="entry name" value="G_PROTEIN_RECEP_F1_2 DOMAIN-CONTAINING PROTEIN"/>
    <property type="match status" value="1"/>
</dbReference>
<feature type="transmembrane region" description="Helical" evidence="1">
    <location>
        <begin position="70"/>
        <end position="93"/>
    </location>
</feature>
<feature type="transmembrane region" description="Helical" evidence="1">
    <location>
        <begin position="200"/>
        <end position="220"/>
    </location>
</feature>
<keyword evidence="3" id="KW-1185">Reference proteome</keyword>
<dbReference type="WBParaSite" id="SRAE_X000217600.1">
    <property type="protein sequence ID" value="SRAE_X000217600.1"/>
    <property type="gene ID" value="WBGene00267754"/>
</dbReference>
<feature type="transmembrane region" description="Helical" evidence="1">
    <location>
        <begin position="114"/>
        <end position="138"/>
    </location>
</feature>
<keyword evidence="1" id="KW-1133">Transmembrane helix</keyword>
<dbReference type="AlphaFoldDB" id="A0A090MQI6"/>
<feature type="transmembrane region" description="Helical" evidence="1">
    <location>
        <begin position="158"/>
        <end position="179"/>
    </location>
</feature>
<dbReference type="Gene3D" id="1.20.1070.10">
    <property type="entry name" value="Rhodopsin 7-helix transmembrane proteins"/>
    <property type="match status" value="1"/>
</dbReference>
<gene>
    <name evidence="2 4 5" type="ORF">SRAE_X000217600</name>
</gene>
<evidence type="ECO:0000313" key="5">
    <source>
        <dbReference type="WormBase" id="SRAE_X000217600"/>
    </source>
</evidence>
<dbReference type="OrthoDB" id="5777712at2759"/>
<dbReference type="OMA" id="SFCGWVS"/>